<protein>
    <submittedName>
        <fullName evidence="1">Major tail protein</fullName>
    </submittedName>
</protein>
<gene>
    <name evidence="1" type="ORF">AB4Y30_11450</name>
</gene>
<name>A0AB39HNN7_9BACI</name>
<accession>A0AB39HNN7</accession>
<organism evidence="1">
    <name type="scientific">Ornithinibacillus sp. 4-3</name>
    <dbReference type="NCBI Taxonomy" id="3231488"/>
    <lineage>
        <taxon>Bacteria</taxon>
        <taxon>Bacillati</taxon>
        <taxon>Bacillota</taxon>
        <taxon>Bacilli</taxon>
        <taxon>Bacillales</taxon>
        <taxon>Bacillaceae</taxon>
        <taxon>Ornithinibacillus</taxon>
    </lineage>
</organism>
<dbReference type="AlphaFoldDB" id="A0AB39HNN7"/>
<dbReference type="NCBIfam" id="TIGR01603">
    <property type="entry name" value="maj_tail_phi13"/>
    <property type="match status" value="1"/>
</dbReference>
<proteinExistence type="predicted"/>
<evidence type="ECO:0000313" key="1">
    <source>
        <dbReference type="EMBL" id="XDK31641.1"/>
    </source>
</evidence>
<dbReference type="EMBL" id="CP162599">
    <property type="protein sequence ID" value="XDK31641.1"/>
    <property type="molecule type" value="Genomic_DNA"/>
</dbReference>
<dbReference type="InterPro" id="IPR006490">
    <property type="entry name" value="Maj_tail_phi13"/>
</dbReference>
<dbReference type="RefSeq" id="WP_368652367.1">
    <property type="nucleotide sequence ID" value="NZ_CP162599.1"/>
</dbReference>
<sequence length="197" mass="21508">MPEKKKAKIIHGLSQFHLAILNKDDATGVEYGEVNHIEGAVSVSGTPNADQSLKYADNGVFAVLGSFESFDVEMAAIDIPEEIQAEMFGEKVVNGVVFSNKNDVAKEVALGFKANLRGGGHRFYWLLKGTPSIIGLDHETDQGTIEGKDASLSIKFAPLLYNGEWRSKMTTEEITPAQWFENVVYDEATALALTETP</sequence>
<reference evidence="1" key="1">
    <citation type="submission" date="2024-07" db="EMBL/GenBank/DDBJ databases">
        <title>Halotolerant mesophilic bacterium Ornithinibacillus sp. 4-3, sp. nov., isolated from soil.</title>
        <authorList>
            <person name="Sidarenka A.V."/>
            <person name="Guliayeva D.E."/>
            <person name="Leanovich S.I."/>
            <person name="Hileuskaya K.S."/>
            <person name="Akhremchuk A.E."/>
            <person name="Sikolenko M.A."/>
            <person name="Valentovich L.N."/>
        </authorList>
    </citation>
    <scope>NUCLEOTIDE SEQUENCE</scope>
    <source>
        <strain evidence="1">4-3</strain>
    </source>
</reference>